<evidence type="ECO:0000313" key="1">
    <source>
        <dbReference type="EMBL" id="CZS93355.1"/>
    </source>
</evidence>
<dbReference type="OrthoDB" id="406156at2759"/>
<dbReference type="Proteomes" id="UP000178912">
    <property type="component" value="Unassembled WGS sequence"/>
</dbReference>
<name>A0A1E1K5J1_9HELO</name>
<gene>
    <name evidence="1" type="ORF">RAG0_03690</name>
</gene>
<dbReference type="InterPro" id="IPR027443">
    <property type="entry name" value="IPNS-like_sf"/>
</dbReference>
<reference evidence="2" key="1">
    <citation type="submission" date="2016-03" db="EMBL/GenBank/DDBJ databases">
        <authorList>
            <person name="Guldener U."/>
        </authorList>
    </citation>
    <scope>NUCLEOTIDE SEQUENCE [LARGE SCALE GENOMIC DNA]</scope>
    <source>
        <strain evidence="2">04CH-RAC-A.6.1</strain>
    </source>
</reference>
<dbReference type="EMBL" id="FJUX01000015">
    <property type="protein sequence ID" value="CZS93355.1"/>
    <property type="molecule type" value="Genomic_DNA"/>
</dbReference>
<proteinExistence type="predicted"/>
<evidence type="ECO:0008006" key="3">
    <source>
        <dbReference type="Google" id="ProtNLM"/>
    </source>
</evidence>
<dbReference type="Gene3D" id="2.60.120.330">
    <property type="entry name" value="B-lactam Antibiotic, Isopenicillin N Synthase, Chain"/>
    <property type="match status" value="1"/>
</dbReference>
<sequence length="144" mass="16084">MISFGLDQSEVNSQFATSKELFNIDVVGNLEYRADLEHAGNIADFLSFRTNGYLKSSIHRAVASSPDQALLDRMGALYFFRPEDDLELKTIPSPFLQRLRLDQVAEGEELTAGGWARDGKNVNKDGDTTEENGEQEIIERITAN</sequence>
<protein>
    <recommendedName>
        <fullName evidence="3">Isopenicillin N synthase-like Fe(2+) 2OG dioxygenase domain-containing protein</fullName>
    </recommendedName>
</protein>
<accession>A0A1E1K5J1</accession>
<keyword evidence="2" id="KW-1185">Reference proteome</keyword>
<dbReference type="AlphaFoldDB" id="A0A1E1K5J1"/>
<dbReference type="SUPFAM" id="SSF51197">
    <property type="entry name" value="Clavaminate synthase-like"/>
    <property type="match status" value="1"/>
</dbReference>
<organism evidence="1 2">
    <name type="scientific">Rhynchosporium agropyri</name>
    <dbReference type="NCBI Taxonomy" id="914238"/>
    <lineage>
        <taxon>Eukaryota</taxon>
        <taxon>Fungi</taxon>
        <taxon>Dikarya</taxon>
        <taxon>Ascomycota</taxon>
        <taxon>Pezizomycotina</taxon>
        <taxon>Leotiomycetes</taxon>
        <taxon>Helotiales</taxon>
        <taxon>Ploettnerulaceae</taxon>
        <taxon>Rhynchosporium</taxon>
    </lineage>
</organism>
<evidence type="ECO:0000313" key="2">
    <source>
        <dbReference type="Proteomes" id="UP000178912"/>
    </source>
</evidence>